<dbReference type="OrthoDB" id="4755094at2759"/>
<reference evidence="3 4" key="1">
    <citation type="submission" date="2016-04" db="EMBL/GenBank/DDBJ databases">
        <title>A degradative enzymes factory behind the ericoid mycorrhizal symbiosis.</title>
        <authorList>
            <consortium name="DOE Joint Genome Institute"/>
            <person name="Martino E."/>
            <person name="Morin E."/>
            <person name="Grelet G."/>
            <person name="Kuo A."/>
            <person name="Kohler A."/>
            <person name="Daghino S."/>
            <person name="Barry K."/>
            <person name="Choi C."/>
            <person name="Cichocki N."/>
            <person name="Clum A."/>
            <person name="Copeland A."/>
            <person name="Hainaut M."/>
            <person name="Haridas S."/>
            <person name="Labutti K."/>
            <person name="Lindquist E."/>
            <person name="Lipzen A."/>
            <person name="Khouja H.-R."/>
            <person name="Murat C."/>
            <person name="Ohm R."/>
            <person name="Olson A."/>
            <person name="Spatafora J."/>
            <person name="Veneault-Fourrey C."/>
            <person name="Henrissat B."/>
            <person name="Grigoriev I."/>
            <person name="Martin F."/>
            <person name="Perotto S."/>
        </authorList>
    </citation>
    <scope>NUCLEOTIDE SEQUENCE [LARGE SCALE GENOMIC DNA]</scope>
    <source>
        <strain evidence="3 4">E</strain>
    </source>
</reference>
<feature type="compositionally biased region" description="Polar residues" evidence="2">
    <location>
        <begin position="46"/>
        <end position="59"/>
    </location>
</feature>
<keyword evidence="4" id="KW-1185">Reference proteome</keyword>
<keyword evidence="1" id="KW-0175">Coiled coil</keyword>
<feature type="region of interest" description="Disordered" evidence="2">
    <location>
        <begin position="1"/>
        <end position="79"/>
    </location>
</feature>
<sequence>MSGANENDPNVGDVPDDTMNSPKAENTEAGLAVARKWQKGAPPRISSATTVTRKIQNPNAEALGSSKAANPTPACGRKSRQVTYLKDEARVSALTAELKSALEKACATAEKLEESKKECKLLRNQVTVLQKDLNETQDFVFSLQRREKTITEADAAAEFHSLCLTVEDWVQTQLTKAFDSKSIKATRPDPRIRKFLSLIPQPGKEAFEYPDTDEYNVIAAIMKFLYLEILAKDFYCPIERGFMNFLNSIERSMGNLEPRRDLVTLRTWRCETLTAVTQRPEFVQFRHKQGKTLSNDLANMLSLFQPRSDISGFTRLVQSTIIEPALQLAHKMHLSVHEFSLRYTSYHSTKSEERHPLRREWSQFDCVSLSPPGKVQRPPIADVIFTYLFDLSPELVFRAVKADSFAEPRVLKRGRVLVAVTPEEHGPYTRPLSRPKDSPTLLGFMAEINHAKPSDSRSFMPAEVTGTED</sequence>
<name>A0A2J6TN19_9HELO</name>
<accession>A0A2J6TN19</accession>
<dbReference type="InParanoid" id="A0A2J6TN19"/>
<dbReference type="Proteomes" id="UP000235371">
    <property type="component" value="Unassembled WGS sequence"/>
</dbReference>
<feature type="coiled-coil region" evidence="1">
    <location>
        <begin position="95"/>
        <end position="132"/>
    </location>
</feature>
<proteinExistence type="predicted"/>
<evidence type="ECO:0000256" key="2">
    <source>
        <dbReference type="SAM" id="MobiDB-lite"/>
    </source>
</evidence>
<evidence type="ECO:0000313" key="4">
    <source>
        <dbReference type="Proteomes" id="UP000235371"/>
    </source>
</evidence>
<dbReference type="AlphaFoldDB" id="A0A2J6TN19"/>
<evidence type="ECO:0000256" key="1">
    <source>
        <dbReference type="SAM" id="Coils"/>
    </source>
</evidence>
<dbReference type="EMBL" id="KZ613754">
    <property type="protein sequence ID" value="PMD64434.1"/>
    <property type="molecule type" value="Genomic_DNA"/>
</dbReference>
<evidence type="ECO:0000313" key="3">
    <source>
        <dbReference type="EMBL" id="PMD64434.1"/>
    </source>
</evidence>
<protein>
    <submittedName>
        <fullName evidence="3">Uncharacterized protein</fullName>
    </submittedName>
</protein>
<gene>
    <name evidence="3" type="ORF">K444DRAFT_303011</name>
</gene>
<dbReference type="GeneID" id="36579821"/>
<dbReference type="RefSeq" id="XP_024741338.1">
    <property type="nucleotide sequence ID" value="XM_024871739.1"/>
</dbReference>
<organism evidence="3 4">
    <name type="scientific">Hyaloscypha bicolor E</name>
    <dbReference type="NCBI Taxonomy" id="1095630"/>
    <lineage>
        <taxon>Eukaryota</taxon>
        <taxon>Fungi</taxon>
        <taxon>Dikarya</taxon>
        <taxon>Ascomycota</taxon>
        <taxon>Pezizomycotina</taxon>
        <taxon>Leotiomycetes</taxon>
        <taxon>Helotiales</taxon>
        <taxon>Hyaloscyphaceae</taxon>
        <taxon>Hyaloscypha</taxon>
        <taxon>Hyaloscypha bicolor</taxon>
    </lineage>
</organism>